<gene>
    <name evidence="9" type="ORF">I303_104103</name>
</gene>
<proteinExistence type="predicted"/>
<dbReference type="GO" id="GO:0005634">
    <property type="term" value="C:nucleus"/>
    <property type="evidence" value="ECO:0007669"/>
    <property type="project" value="UniProtKB-SubCell"/>
</dbReference>
<dbReference type="PANTHER" id="PTHR31845">
    <property type="entry name" value="FINGER DOMAIN PROTEIN, PUTATIVE-RELATED"/>
    <property type="match status" value="1"/>
</dbReference>
<evidence type="ECO:0000313" key="9">
    <source>
        <dbReference type="EMBL" id="WWC61519.1"/>
    </source>
</evidence>
<accession>A0AAJ8MH27</accession>
<reference evidence="9" key="1">
    <citation type="submission" date="2013-07" db="EMBL/GenBank/DDBJ databases">
        <authorList>
            <consortium name="The Broad Institute Genome Sequencing Platform"/>
            <person name="Cuomo C."/>
            <person name="Litvintseva A."/>
            <person name="Chen Y."/>
            <person name="Heitman J."/>
            <person name="Sun S."/>
            <person name="Springer D."/>
            <person name="Dromer F."/>
            <person name="Young S.K."/>
            <person name="Zeng Q."/>
            <person name="Gargeya S."/>
            <person name="Fitzgerald M."/>
            <person name="Abouelleil A."/>
            <person name="Alvarado L."/>
            <person name="Berlin A.M."/>
            <person name="Chapman S.B."/>
            <person name="Dewar J."/>
            <person name="Goldberg J."/>
            <person name="Griggs A."/>
            <person name="Gujja S."/>
            <person name="Hansen M."/>
            <person name="Howarth C."/>
            <person name="Imamovic A."/>
            <person name="Larimer J."/>
            <person name="McCowan C."/>
            <person name="Murphy C."/>
            <person name="Pearson M."/>
            <person name="Priest M."/>
            <person name="Roberts A."/>
            <person name="Saif S."/>
            <person name="Shea T."/>
            <person name="Sykes S."/>
            <person name="Wortman J."/>
            <person name="Nusbaum C."/>
            <person name="Birren B."/>
        </authorList>
    </citation>
    <scope>NUCLEOTIDE SEQUENCE</scope>
    <source>
        <strain evidence="9">CBS 10117</strain>
    </source>
</reference>
<keyword evidence="2" id="KW-0805">Transcription regulation</keyword>
<comment type="subcellular location">
    <subcellularLocation>
        <location evidence="1">Nucleus</location>
    </subcellularLocation>
</comment>
<keyword evidence="4" id="KW-0804">Transcription</keyword>
<protein>
    <recommendedName>
        <fullName evidence="8">Xylanolytic transcriptional activator regulatory domain-containing protein</fullName>
    </recommendedName>
</protein>
<evidence type="ECO:0000256" key="5">
    <source>
        <dbReference type="ARBA" id="ARBA00023242"/>
    </source>
</evidence>
<dbReference type="Proteomes" id="UP000078595">
    <property type="component" value="Chromosome 4"/>
</dbReference>
<dbReference type="GO" id="GO:0000981">
    <property type="term" value="F:DNA-binding transcription factor activity, RNA polymerase II-specific"/>
    <property type="evidence" value="ECO:0007669"/>
    <property type="project" value="TreeGrafter"/>
</dbReference>
<dbReference type="InterPro" id="IPR007219">
    <property type="entry name" value="XnlR_reg_dom"/>
</dbReference>
<dbReference type="InterPro" id="IPR051089">
    <property type="entry name" value="prtT"/>
</dbReference>
<name>A0AAJ8MH27_9TREE</name>
<keyword evidence="7" id="KW-1133">Transmembrane helix</keyword>
<evidence type="ECO:0000256" key="7">
    <source>
        <dbReference type="SAM" id="Phobius"/>
    </source>
</evidence>
<dbReference type="GeneID" id="28967821"/>
<reference evidence="9" key="2">
    <citation type="submission" date="2024-02" db="EMBL/GenBank/DDBJ databases">
        <title>Comparative genomics of Cryptococcus and Kwoniella reveals pathogenesis evolution and contrasting modes of karyotype evolution via chromosome fusion or intercentromeric recombination.</title>
        <authorList>
            <person name="Coelho M.A."/>
            <person name="David-Palma M."/>
            <person name="Shea T."/>
            <person name="Bowers K."/>
            <person name="McGinley-Smith S."/>
            <person name="Mohammad A.W."/>
            <person name="Gnirke A."/>
            <person name="Yurkov A.M."/>
            <person name="Nowrousian M."/>
            <person name="Sun S."/>
            <person name="Cuomo C.A."/>
            <person name="Heitman J."/>
        </authorList>
    </citation>
    <scope>NUCLEOTIDE SEQUENCE</scope>
    <source>
        <strain evidence="9">CBS 10117</strain>
    </source>
</reference>
<evidence type="ECO:0000313" key="10">
    <source>
        <dbReference type="Proteomes" id="UP000078595"/>
    </source>
</evidence>
<evidence type="ECO:0000256" key="4">
    <source>
        <dbReference type="ARBA" id="ARBA00023163"/>
    </source>
</evidence>
<keyword evidence="7" id="KW-0812">Transmembrane</keyword>
<evidence type="ECO:0000256" key="3">
    <source>
        <dbReference type="ARBA" id="ARBA00023125"/>
    </source>
</evidence>
<keyword evidence="7" id="KW-0472">Membrane</keyword>
<evidence type="ECO:0000259" key="8">
    <source>
        <dbReference type="SMART" id="SM00906"/>
    </source>
</evidence>
<evidence type="ECO:0000256" key="1">
    <source>
        <dbReference type="ARBA" id="ARBA00004123"/>
    </source>
</evidence>
<feature type="region of interest" description="Disordered" evidence="6">
    <location>
        <begin position="491"/>
        <end position="522"/>
    </location>
</feature>
<dbReference type="SMART" id="SM00906">
    <property type="entry name" value="Fungal_trans"/>
    <property type="match status" value="1"/>
</dbReference>
<dbReference type="GO" id="GO:0006351">
    <property type="term" value="P:DNA-templated transcription"/>
    <property type="evidence" value="ECO:0007669"/>
    <property type="project" value="InterPro"/>
</dbReference>
<evidence type="ECO:0000256" key="6">
    <source>
        <dbReference type="SAM" id="MobiDB-lite"/>
    </source>
</evidence>
<feature type="transmembrane region" description="Helical" evidence="7">
    <location>
        <begin position="351"/>
        <end position="371"/>
    </location>
</feature>
<organism evidence="9 10">
    <name type="scientific">Kwoniella dejecticola CBS 10117</name>
    <dbReference type="NCBI Taxonomy" id="1296121"/>
    <lineage>
        <taxon>Eukaryota</taxon>
        <taxon>Fungi</taxon>
        <taxon>Dikarya</taxon>
        <taxon>Basidiomycota</taxon>
        <taxon>Agaricomycotina</taxon>
        <taxon>Tremellomycetes</taxon>
        <taxon>Tremellales</taxon>
        <taxon>Cryptococcaceae</taxon>
        <taxon>Kwoniella</taxon>
    </lineage>
</organism>
<dbReference type="GO" id="GO:0000976">
    <property type="term" value="F:transcription cis-regulatory region binding"/>
    <property type="evidence" value="ECO:0007669"/>
    <property type="project" value="TreeGrafter"/>
</dbReference>
<keyword evidence="5" id="KW-0539">Nucleus</keyword>
<dbReference type="KEGG" id="kdj:28967821"/>
<dbReference type="PANTHER" id="PTHR31845:SF17">
    <property type="entry name" value="ZN(II)2CYS6 TRANSCRIPTION FACTOR (EUROFUNG)"/>
    <property type="match status" value="1"/>
</dbReference>
<feature type="domain" description="Xylanolytic transcriptional activator regulatory" evidence="8">
    <location>
        <begin position="140"/>
        <end position="216"/>
    </location>
</feature>
<dbReference type="CDD" id="cd12148">
    <property type="entry name" value="fungal_TF_MHR"/>
    <property type="match status" value="1"/>
</dbReference>
<dbReference type="RefSeq" id="XP_065824978.1">
    <property type="nucleotide sequence ID" value="XM_065968906.1"/>
</dbReference>
<dbReference type="EMBL" id="CP144533">
    <property type="protein sequence ID" value="WWC61519.1"/>
    <property type="molecule type" value="Genomic_DNA"/>
</dbReference>
<sequence>MDLGSPVGGITQYPVPFPQDDPLLLHHLRSGCPDPVKAGLMSDADADGMFDFYFQHLNAILAILDPNLHSANYCRQKSTLLYSSVLTVTTKVVRPKIYARCMMLTNKLVGQAVEFGLCSVHIVQALNLLHHWKKSDDHTSWRRMGYAIRMAQELRLDIKSSRPLPSEDLIAREMLNKERAWLNLIIADYHLAIHHSLPRMIHTQDVDDPADWVADHPRFAIPGESSLGPLITFSRMCRFYADNLDTKNRESETRTLHWLEVEWARWRNRWLANNERFQFTQSQLATFRLCDAYFCFHIAEYRLLATARHNHTKDHIDLNRPSALSSAFSKSVEAALGIAIVIQKDLAPYGFLPYCFYLTWVAMAVTAIWLVKNIAPMSQEDRVRVIGLLTEVQFSIEEASRSSDDMAAYTNRLLKHLLNGVSPEWQLASFLSNSEVPQDSQQISETSVASMVAAPEWTAPTAAMWEPFSAQDIIQNQLWSQHTNAEPSLHPLNLLETGRNGPSQQAQQDEAMPGSQADIPAVPNEVGGFLFPTDDDDFWRSLFPLIDTGTNSSLPG</sequence>
<dbReference type="GO" id="GO:0008270">
    <property type="term" value="F:zinc ion binding"/>
    <property type="evidence" value="ECO:0007669"/>
    <property type="project" value="InterPro"/>
</dbReference>
<dbReference type="AlphaFoldDB" id="A0AAJ8MH27"/>
<keyword evidence="10" id="KW-1185">Reference proteome</keyword>
<evidence type="ECO:0000256" key="2">
    <source>
        <dbReference type="ARBA" id="ARBA00023015"/>
    </source>
</evidence>
<keyword evidence="3" id="KW-0238">DNA-binding</keyword>